<comment type="caution">
    <text evidence="5">The sequence shown here is derived from an EMBL/GenBank/DDBJ whole genome shotgun (WGS) entry which is preliminary data.</text>
</comment>
<dbReference type="InterPro" id="IPR014027">
    <property type="entry name" value="UDP-Glc/GDP-Man_DH_C"/>
</dbReference>
<dbReference type="Pfam" id="PF03720">
    <property type="entry name" value="UDPG_MGDP_dh_C"/>
    <property type="match status" value="1"/>
</dbReference>
<dbReference type="PIRSF" id="PIRSF500136">
    <property type="entry name" value="UDP_ManNAc_DH"/>
    <property type="match status" value="1"/>
</dbReference>
<dbReference type="InterPro" id="IPR001732">
    <property type="entry name" value="UDP-Glc/GDP-Man_DH_N"/>
</dbReference>
<dbReference type="InterPro" id="IPR028359">
    <property type="entry name" value="UDP_ManNAc/GlcNAc_DH"/>
</dbReference>
<organism evidence="5 6">
    <name type="scientific">Agromyces lapidis</name>
    <dbReference type="NCBI Taxonomy" id="279574"/>
    <lineage>
        <taxon>Bacteria</taxon>
        <taxon>Bacillati</taxon>
        <taxon>Actinomycetota</taxon>
        <taxon>Actinomycetes</taxon>
        <taxon>Micrococcales</taxon>
        <taxon>Microbacteriaceae</taxon>
        <taxon>Agromyces</taxon>
    </lineage>
</organism>
<keyword evidence="6" id="KW-1185">Reference proteome</keyword>
<sequence length="416" mass="44244">MHVSIIGLGYIGLPTAVALANAGVKVRGVDLNEAVVRNVNDGILSFVEPGLAEQLANVVDAGLLTAGTAPESADVFVVAVPTPFNGDRTADLRAVEAATRSLSKVLHGGELVILESTSPPGTTERMVDWVAEERPDLMGEVDFAHCPERVLPGQMMRELVENGRIVGGLTLAASLRAKALYESFCRGTILTTDARTAELVKLVENAYRDVNIAFANEISLISDQLSVNTWEVIELANQHPRVNILNPGPGVGGHCIAVDPWFIVEAAPSTAKLIRLAREVNDAKPDYVVQQVADAAGPSTSSIAVLGLAFKKNVDDLRGSPAIDITRKIADRFPTVALHVIEPHIAELPAELRLPNVTLESTAAIGSADIVLLLVDHDQFQSAHTYVTADATVIDTRGQWGAVDLHALSILDATAR</sequence>
<dbReference type="EC" id="1.1.1.336" evidence="5"/>
<dbReference type="SUPFAM" id="SSF52413">
    <property type="entry name" value="UDP-glucose/GDP-mannose dehydrogenase C-terminal domain"/>
    <property type="match status" value="1"/>
</dbReference>
<dbReference type="RefSeq" id="WP_157422463.1">
    <property type="nucleotide sequence ID" value="NZ_BAAANI010000002.1"/>
</dbReference>
<keyword evidence="2" id="KW-0520">NAD</keyword>
<dbReference type="PIRSF" id="PIRSF000124">
    <property type="entry name" value="UDPglc_GDPman_dh"/>
    <property type="match status" value="1"/>
</dbReference>
<evidence type="ECO:0000256" key="2">
    <source>
        <dbReference type="ARBA" id="ARBA00023027"/>
    </source>
</evidence>
<dbReference type="Pfam" id="PF00984">
    <property type="entry name" value="UDPG_MGDP_dh"/>
    <property type="match status" value="1"/>
</dbReference>
<proteinExistence type="inferred from homology"/>
<protein>
    <submittedName>
        <fullName evidence="5">UDP-N-acetyl-D-mannosamine dehydrogenase</fullName>
        <ecNumber evidence="5">1.1.1.336</ecNumber>
    </submittedName>
</protein>
<dbReference type="SMART" id="SM00984">
    <property type="entry name" value="UDPG_MGDP_dh_C"/>
    <property type="match status" value="1"/>
</dbReference>
<comment type="similarity">
    <text evidence="3">Belongs to the UDP-glucose/GDP-mannose dehydrogenase family.</text>
</comment>
<keyword evidence="1 5" id="KW-0560">Oxidoreductase</keyword>
<reference evidence="5 6" key="1">
    <citation type="submission" date="2024-09" db="EMBL/GenBank/DDBJ databases">
        <authorList>
            <person name="Sun Q."/>
            <person name="Mori K."/>
        </authorList>
    </citation>
    <scope>NUCLEOTIDE SEQUENCE [LARGE SCALE GENOMIC DNA]</scope>
    <source>
        <strain evidence="5 6">JCM 14321</strain>
    </source>
</reference>
<dbReference type="Gene3D" id="3.40.50.720">
    <property type="entry name" value="NAD(P)-binding Rossmann-like Domain"/>
    <property type="match status" value="2"/>
</dbReference>
<dbReference type="NCBIfam" id="NF008286">
    <property type="entry name" value="PRK11064.1"/>
    <property type="match status" value="1"/>
</dbReference>
<dbReference type="GO" id="GO:0089714">
    <property type="term" value="F:UDP-N-acetyl-D-mannosamine dehydrogenase activity"/>
    <property type="evidence" value="ECO:0007669"/>
    <property type="project" value="UniProtKB-EC"/>
</dbReference>
<gene>
    <name evidence="5" type="primary">wecC</name>
    <name evidence="5" type="ORF">ACFFQV_11150</name>
</gene>
<evidence type="ECO:0000256" key="1">
    <source>
        <dbReference type="ARBA" id="ARBA00023002"/>
    </source>
</evidence>
<evidence type="ECO:0000256" key="3">
    <source>
        <dbReference type="PIRNR" id="PIRNR000124"/>
    </source>
</evidence>
<dbReference type="EMBL" id="JBHMBL010000002">
    <property type="protein sequence ID" value="MFB9642844.1"/>
    <property type="molecule type" value="Genomic_DNA"/>
</dbReference>
<dbReference type="InterPro" id="IPR014026">
    <property type="entry name" value="UDP-Glc/GDP-Man_DH_dimer"/>
</dbReference>
<dbReference type="Proteomes" id="UP001589667">
    <property type="component" value="Unassembled WGS sequence"/>
</dbReference>
<dbReference type="SUPFAM" id="SSF48179">
    <property type="entry name" value="6-phosphogluconate dehydrogenase C-terminal domain-like"/>
    <property type="match status" value="1"/>
</dbReference>
<dbReference type="InterPro" id="IPR017476">
    <property type="entry name" value="UDP-Glc/GDP-Man"/>
</dbReference>
<dbReference type="PANTHER" id="PTHR43491">
    <property type="entry name" value="UDP-N-ACETYL-D-MANNOSAMINE DEHYDROGENASE"/>
    <property type="match status" value="1"/>
</dbReference>
<dbReference type="InterPro" id="IPR008927">
    <property type="entry name" value="6-PGluconate_DH-like_C_sf"/>
</dbReference>
<feature type="domain" description="UDP-glucose/GDP-mannose dehydrogenase C-terminal" evidence="4">
    <location>
        <begin position="304"/>
        <end position="402"/>
    </location>
</feature>
<evidence type="ECO:0000313" key="5">
    <source>
        <dbReference type="EMBL" id="MFB9642844.1"/>
    </source>
</evidence>
<dbReference type="InterPro" id="IPR036220">
    <property type="entry name" value="UDP-Glc/GDP-Man_DH_C_sf"/>
</dbReference>
<dbReference type="SUPFAM" id="SSF51735">
    <property type="entry name" value="NAD(P)-binding Rossmann-fold domains"/>
    <property type="match status" value="1"/>
</dbReference>
<dbReference type="InterPro" id="IPR036291">
    <property type="entry name" value="NAD(P)-bd_dom_sf"/>
</dbReference>
<accession>A0ABV5SR77</accession>
<name>A0ABV5SR77_9MICO</name>
<dbReference type="Pfam" id="PF03721">
    <property type="entry name" value="UDPG_MGDP_dh_N"/>
    <property type="match status" value="1"/>
</dbReference>
<dbReference type="NCBIfam" id="TIGR03026">
    <property type="entry name" value="NDP-sugDHase"/>
    <property type="match status" value="1"/>
</dbReference>
<evidence type="ECO:0000313" key="6">
    <source>
        <dbReference type="Proteomes" id="UP001589667"/>
    </source>
</evidence>
<dbReference type="PANTHER" id="PTHR43491:SF1">
    <property type="entry name" value="UDP-N-ACETYL-D-MANNOSAMINE DEHYDROGENASE"/>
    <property type="match status" value="1"/>
</dbReference>
<evidence type="ECO:0000259" key="4">
    <source>
        <dbReference type="SMART" id="SM00984"/>
    </source>
</evidence>